<keyword evidence="1" id="KW-1133">Transmembrane helix</keyword>
<accession>A0A820DBP8</accession>
<protein>
    <submittedName>
        <fullName evidence="2">Uncharacterized protein</fullName>
    </submittedName>
</protein>
<dbReference type="AlphaFoldDB" id="A0A820DBP8"/>
<sequence length="186" mass="21922">SPGNLPTYFENLPNKLNLRYHSLVNNTTFHIKINISSISKNIFESYCKHILIPYQNRIYSMMMENLFIFYLSLLLHTLSQYFLLEILILKNIESNHIISLLSHLSLLPNFSSLIIMSIDHVHNVNKQSLGHLILSNLTHLSFQNENISFNQIKLFIRNLSHQLQVFRFSTEFDITYLNANQWQELI</sequence>
<evidence type="ECO:0000313" key="3">
    <source>
        <dbReference type="Proteomes" id="UP000663836"/>
    </source>
</evidence>
<reference evidence="2" key="1">
    <citation type="submission" date="2021-02" db="EMBL/GenBank/DDBJ databases">
        <authorList>
            <person name="Nowell W R."/>
        </authorList>
    </citation>
    <scope>NUCLEOTIDE SEQUENCE</scope>
</reference>
<evidence type="ECO:0000256" key="1">
    <source>
        <dbReference type="SAM" id="Phobius"/>
    </source>
</evidence>
<feature type="non-terminal residue" evidence="2">
    <location>
        <position position="186"/>
    </location>
</feature>
<proteinExistence type="predicted"/>
<feature type="non-terminal residue" evidence="2">
    <location>
        <position position="1"/>
    </location>
</feature>
<keyword evidence="1" id="KW-0472">Membrane</keyword>
<keyword evidence="1" id="KW-0812">Transmembrane</keyword>
<name>A0A820DBP8_9BILA</name>
<organism evidence="2 3">
    <name type="scientific">Rotaria sordida</name>
    <dbReference type="NCBI Taxonomy" id="392033"/>
    <lineage>
        <taxon>Eukaryota</taxon>
        <taxon>Metazoa</taxon>
        <taxon>Spiralia</taxon>
        <taxon>Gnathifera</taxon>
        <taxon>Rotifera</taxon>
        <taxon>Eurotatoria</taxon>
        <taxon>Bdelloidea</taxon>
        <taxon>Philodinida</taxon>
        <taxon>Philodinidae</taxon>
        <taxon>Rotaria</taxon>
    </lineage>
</organism>
<gene>
    <name evidence="2" type="ORF">JBS370_LOCUS37806</name>
</gene>
<dbReference type="EMBL" id="CAJOBD010018524">
    <property type="protein sequence ID" value="CAF4229398.1"/>
    <property type="molecule type" value="Genomic_DNA"/>
</dbReference>
<feature type="transmembrane region" description="Helical" evidence="1">
    <location>
        <begin position="66"/>
        <end position="84"/>
    </location>
</feature>
<comment type="caution">
    <text evidence="2">The sequence shown here is derived from an EMBL/GenBank/DDBJ whole genome shotgun (WGS) entry which is preliminary data.</text>
</comment>
<evidence type="ECO:0000313" key="2">
    <source>
        <dbReference type="EMBL" id="CAF4229398.1"/>
    </source>
</evidence>
<dbReference type="Proteomes" id="UP000663836">
    <property type="component" value="Unassembled WGS sequence"/>
</dbReference>